<dbReference type="Gene3D" id="1.20.144.10">
    <property type="entry name" value="Phosphatidic acid phosphatase type 2/haloperoxidase"/>
    <property type="match status" value="1"/>
</dbReference>
<comment type="cofactor">
    <cofactor evidence="1">
        <name>Mg(2+)</name>
        <dbReference type="ChEBI" id="CHEBI:18420"/>
    </cofactor>
</comment>
<keyword evidence="7" id="KW-0594">Phospholipid biosynthesis</keyword>
<dbReference type="PANTHER" id="PTHR12358">
    <property type="entry name" value="SPHINGOSINE KINASE"/>
    <property type="match status" value="1"/>
</dbReference>
<feature type="transmembrane region" description="Helical" evidence="9">
    <location>
        <begin position="130"/>
        <end position="152"/>
    </location>
</feature>
<keyword evidence="7" id="KW-0443">Lipid metabolism</keyword>
<evidence type="ECO:0000256" key="3">
    <source>
        <dbReference type="ARBA" id="ARBA00022679"/>
    </source>
</evidence>
<dbReference type="SMART" id="SM00014">
    <property type="entry name" value="acidPPc"/>
    <property type="match status" value="1"/>
</dbReference>
<organism evidence="11 12">
    <name type="scientific">Nocardioides luteus</name>
    <dbReference type="NCBI Taxonomy" id="1844"/>
    <lineage>
        <taxon>Bacteria</taxon>
        <taxon>Bacillati</taxon>
        <taxon>Actinomycetota</taxon>
        <taxon>Actinomycetes</taxon>
        <taxon>Propionibacteriales</taxon>
        <taxon>Nocardioidaceae</taxon>
        <taxon>Nocardioides</taxon>
    </lineage>
</organism>
<dbReference type="PANTHER" id="PTHR12358:SF54">
    <property type="entry name" value="SPHINGOSINE KINASE RELATED PROTEIN"/>
    <property type="match status" value="1"/>
</dbReference>
<gene>
    <name evidence="11" type="ORF">UG56_015535</name>
</gene>
<evidence type="ECO:0000256" key="8">
    <source>
        <dbReference type="ARBA" id="ARBA00023264"/>
    </source>
</evidence>
<dbReference type="STRING" id="1844.UG56_015535"/>
<dbReference type="OrthoDB" id="3171056at2"/>
<dbReference type="Proteomes" id="UP000033772">
    <property type="component" value="Unassembled WGS sequence"/>
</dbReference>
<dbReference type="Pfam" id="PF00781">
    <property type="entry name" value="DAGK_cat"/>
    <property type="match status" value="1"/>
</dbReference>
<dbReference type="Gene3D" id="2.60.200.40">
    <property type="match status" value="1"/>
</dbReference>
<dbReference type="InterPro" id="IPR001206">
    <property type="entry name" value="Diacylglycerol_kinase_cat_dom"/>
</dbReference>
<dbReference type="InterPro" id="IPR000326">
    <property type="entry name" value="PAP2/HPO"/>
</dbReference>
<dbReference type="Pfam" id="PF19279">
    <property type="entry name" value="YegS_C"/>
    <property type="match status" value="1"/>
</dbReference>
<keyword evidence="3" id="KW-0808">Transferase</keyword>
<dbReference type="EMBL" id="JZDQ02000021">
    <property type="protein sequence ID" value="OIJ25794.1"/>
    <property type="molecule type" value="Genomic_DNA"/>
</dbReference>
<name>A0A1J4N2N8_9ACTN</name>
<dbReference type="PROSITE" id="PS50146">
    <property type="entry name" value="DAGK"/>
    <property type="match status" value="1"/>
</dbReference>
<dbReference type="Gene3D" id="3.40.50.10330">
    <property type="entry name" value="Probable inorganic polyphosphate/atp-NAD kinase, domain 1"/>
    <property type="match status" value="1"/>
</dbReference>
<dbReference type="InterPro" id="IPR050187">
    <property type="entry name" value="Lipid_Phosphate_FormReg"/>
</dbReference>
<keyword evidence="7" id="KW-0444">Lipid biosynthesis</keyword>
<evidence type="ECO:0000256" key="7">
    <source>
        <dbReference type="ARBA" id="ARBA00023209"/>
    </source>
</evidence>
<evidence type="ECO:0000313" key="12">
    <source>
        <dbReference type="Proteomes" id="UP000033772"/>
    </source>
</evidence>
<comment type="similarity">
    <text evidence="2">Belongs to the diacylglycerol/lipid kinase family.</text>
</comment>
<feature type="transmembrane region" description="Helical" evidence="9">
    <location>
        <begin position="67"/>
        <end position="86"/>
    </location>
</feature>
<keyword evidence="9" id="KW-0812">Transmembrane</keyword>
<dbReference type="Pfam" id="PF01569">
    <property type="entry name" value="PAP2"/>
    <property type="match status" value="1"/>
</dbReference>
<dbReference type="GO" id="GO:0008654">
    <property type="term" value="P:phospholipid biosynthetic process"/>
    <property type="evidence" value="ECO:0007669"/>
    <property type="project" value="UniProtKB-KW"/>
</dbReference>
<evidence type="ECO:0000256" key="4">
    <source>
        <dbReference type="ARBA" id="ARBA00022741"/>
    </source>
</evidence>
<evidence type="ECO:0000256" key="9">
    <source>
        <dbReference type="SAM" id="Phobius"/>
    </source>
</evidence>
<evidence type="ECO:0000256" key="6">
    <source>
        <dbReference type="ARBA" id="ARBA00022840"/>
    </source>
</evidence>
<evidence type="ECO:0000256" key="1">
    <source>
        <dbReference type="ARBA" id="ARBA00001946"/>
    </source>
</evidence>
<accession>A0A1J4N2N8</accession>
<dbReference type="InterPro" id="IPR017438">
    <property type="entry name" value="ATP-NAD_kinase_N"/>
</dbReference>
<evidence type="ECO:0000256" key="5">
    <source>
        <dbReference type="ARBA" id="ARBA00022777"/>
    </source>
</evidence>
<keyword evidence="5" id="KW-0418">Kinase</keyword>
<keyword evidence="8" id="KW-1208">Phospholipid metabolism</keyword>
<feature type="transmembrane region" description="Helical" evidence="9">
    <location>
        <begin position="91"/>
        <end position="110"/>
    </location>
</feature>
<proteinExistence type="inferred from homology"/>
<keyword evidence="12" id="KW-1185">Reference proteome</keyword>
<dbReference type="SUPFAM" id="SSF48317">
    <property type="entry name" value="Acid phosphatase/Vanadium-dependent haloperoxidase"/>
    <property type="match status" value="1"/>
</dbReference>
<sequence>MLDLSRRALLLWAASLFALCALIGIAGINAWPPVSTFDELGREAAAVTAEHRWLLDFWHVVEVVTEWYFAVGVALLVAAGLFRAYLRAAVYVLGVVVVTLLVRRGLVLLVDRDRPEWQLTSWLHESPAYPSGHATGIAVLAGVIAVVVTMFVRRRGIRRLAYTGLVLLVVLVSADRVFLGRHYPSDVLGGIAFAAGFVFLGMALYTPLPASQAVGRRPLVDSVRGNRRIAVVLNPIKVESVDQFKTMVTTMAKESGWKTPTWHLTTVDDPGRGMARAAQEEGADLVLVCGGDGTVREVCSALAGTGIAIGIVPGGTGNLLARNLSIPLYIRAAIDVALTGQDQAIDLVEVTGDNLEDTNFLVMAGMGFDAAIMSGVNEDIKKRIGWMAYVLSAFKSLMFPAMRLEISIDGGEFTKHRARTVVVGNVGYLQANMPLLPAAALDDGLVDVVLLYPQRFWSWLPLAIRVLSKRPRTDDLVNRMTGASVVIRTNHDQPRQLDGDTISEGRELRMKCLPGRLLVRVPR</sequence>
<keyword evidence="9" id="KW-1133">Transmembrane helix</keyword>
<dbReference type="SUPFAM" id="SSF111331">
    <property type="entry name" value="NAD kinase/diacylglycerol kinase-like"/>
    <property type="match status" value="1"/>
</dbReference>
<feature type="domain" description="DAGKc" evidence="10">
    <location>
        <begin position="224"/>
        <end position="354"/>
    </location>
</feature>
<evidence type="ECO:0000313" key="11">
    <source>
        <dbReference type="EMBL" id="OIJ25794.1"/>
    </source>
</evidence>
<dbReference type="GO" id="GO:0005524">
    <property type="term" value="F:ATP binding"/>
    <property type="evidence" value="ECO:0007669"/>
    <property type="project" value="UniProtKB-KW"/>
</dbReference>
<dbReference type="GO" id="GO:0016301">
    <property type="term" value="F:kinase activity"/>
    <property type="evidence" value="ECO:0007669"/>
    <property type="project" value="UniProtKB-KW"/>
</dbReference>
<evidence type="ECO:0000259" key="10">
    <source>
        <dbReference type="PROSITE" id="PS50146"/>
    </source>
</evidence>
<protein>
    <submittedName>
        <fullName evidence="11">PA-phosphatase</fullName>
    </submittedName>
</protein>
<keyword evidence="4" id="KW-0547">Nucleotide-binding</keyword>
<dbReference type="NCBIfam" id="TIGR00147">
    <property type="entry name" value="YegS/Rv2252/BmrU family lipid kinase"/>
    <property type="match status" value="1"/>
</dbReference>
<keyword evidence="9" id="KW-0472">Membrane</keyword>
<dbReference type="RefSeq" id="WP_052693425.1">
    <property type="nucleotide sequence ID" value="NZ_JZDQ02000021.1"/>
</dbReference>
<dbReference type="InterPro" id="IPR036938">
    <property type="entry name" value="PAP2/HPO_sf"/>
</dbReference>
<dbReference type="InterPro" id="IPR045540">
    <property type="entry name" value="YegS/DAGK_C"/>
</dbReference>
<dbReference type="InterPro" id="IPR005218">
    <property type="entry name" value="Diacylglycerol/lipid_kinase"/>
</dbReference>
<feature type="transmembrane region" description="Helical" evidence="9">
    <location>
        <begin position="191"/>
        <end position="208"/>
    </location>
</feature>
<dbReference type="InterPro" id="IPR016064">
    <property type="entry name" value="NAD/diacylglycerol_kinase_sf"/>
</dbReference>
<dbReference type="AlphaFoldDB" id="A0A1J4N2N8"/>
<dbReference type="SMART" id="SM00046">
    <property type="entry name" value="DAGKc"/>
    <property type="match status" value="1"/>
</dbReference>
<reference evidence="11" key="1">
    <citation type="submission" date="2016-10" db="EMBL/GenBank/DDBJ databases">
        <title>Draft Genome Sequence of Nocardioides luteus Strain BAFB, an Alkane-Degrading Bacterium Isolated from JP-7 Polluted Soil.</title>
        <authorList>
            <person name="Brown L."/>
            <person name="Ruiz O.N."/>
            <person name="Gunasekera T."/>
        </authorList>
    </citation>
    <scope>NUCLEOTIDE SEQUENCE [LARGE SCALE GENOMIC DNA]</scope>
    <source>
        <strain evidence="11">BAFB</strain>
    </source>
</reference>
<evidence type="ECO:0000256" key="2">
    <source>
        <dbReference type="ARBA" id="ARBA00005983"/>
    </source>
</evidence>
<comment type="caution">
    <text evidence="11">The sequence shown here is derived from an EMBL/GenBank/DDBJ whole genome shotgun (WGS) entry which is preliminary data.</text>
</comment>
<keyword evidence="6" id="KW-0067">ATP-binding</keyword>